<gene>
    <name evidence="3" type="ORF">PRVXT_000244</name>
</gene>
<dbReference type="Pfam" id="PF08721">
    <property type="entry name" value="Tn7_Tnp_TnsA_C"/>
    <property type="match status" value="1"/>
</dbReference>
<dbReference type="Pfam" id="PF08722">
    <property type="entry name" value="Tn7_TnsA-like_N"/>
    <property type="match status" value="1"/>
</dbReference>
<dbReference type="AlphaFoldDB" id="A0AAU7VM51"/>
<dbReference type="Gene3D" id="3.40.1350.10">
    <property type="match status" value="1"/>
</dbReference>
<dbReference type="GO" id="GO:0004519">
    <property type="term" value="F:endonuclease activity"/>
    <property type="evidence" value="ECO:0007669"/>
    <property type="project" value="UniProtKB-KW"/>
</dbReference>
<accession>A0AAU7VM51</accession>
<feature type="domain" description="TnsA endonuclease C-terminal" evidence="1">
    <location>
        <begin position="171"/>
        <end position="252"/>
    </location>
</feature>
<reference evidence="3" key="2">
    <citation type="submission" date="2024-06" db="EMBL/GenBank/DDBJ databases">
        <authorList>
            <person name="Petrova K.O."/>
            <person name="Toshchakov S.V."/>
            <person name="Boltjanskaja Y.V."/>
            <person name="Kevbrin V."/>
        </authorList>
    </citation>
    <scope>NUCLEOTIDE SEQUENCE</scope>
    <source>
        <strain evidence="3">Z-910T</strain>
    </source>
</reference>
<evidence type="ECO:0000259" key="1">
    <source>
        <dbReference type="Pfam" id="PF08721"/>
    </source>
</evidence>
<dbReference type="InterPro" id="IPR011856">
    <property type="entry name" value="tRNA_endonuc-like_dom_sf"/>
</dbReference>
<dbReference type="CDD" id="cd22362">
    <property type="entry name" value="TnsA_endonuclease-like"/>
    <property type="match status" value="1"/>
</dbReference>
<dbReference type="InterPro" id="IPR036388">
    <property type="entry name" value="WH-like_DNA-bd_sf"/>
</dbReference>
<dbReference type="InterPro" id="IPR014832">
    <property type="entry name" value="TnsA_C"/>
</dbReference>
<organism evidence="3">
    <name type="scientific">Proteinivorax tanatarense</name>
    <dbReference type="NCBI Taxonomy" id="1260629"/>
    <lineage>
        <taxon>Bacteria</taxon>
        <taxon>Bacillati</taxon>
        <taxon>Bacillota</taxon>
        <taxon>Clostridia</taxon>
        <taxon>Eubacteriales</taxon>
        <taxon>Proteinivoracaceae</taxon>
        <taxon>Proteinivorax</taxon>
    </lineage>
</organism>
<proteinExistence type="predicted"/>
<dbReference type="InterPro" id="IPR011335">
    <property type="entry name" value="Restrct_endonuc-II-like"/>
</dbReference>
<sequence>MSKNNNTWSERKFTRFIKEGRGQGRGSGYKPWLTIQDFPSKGRVSRLKGWKTNRIHHFFTDTQTRFFYLLEWEDAVIDIREHFPLFNLEEKIDTKDINMENFKDKESGFPYTISTSFLITIKDCHGNLEYAARSIKADYELEKKRTLDRLELERRYWKAKGIDWGILTQKEINKTKAKNIEWIHAAYFLLENEEKAKDLGYLTEVLQEELTKSSLQVRLALKKFDEELKLETGTALMLFKHLIARKKIVVDLEKEIKLNLKPDELIARFNEKVREGEGLVSNC</sequence>
<reference evidence="3" key="1">
    <citation type="journal article" date="2013" name="Extremophiles">
        <title>Proteinivorax tanatarense gen. nov., sp. nov., an anaerobic, haloalkaliphilic, proteolytic bacterium isolated from a decaying algal bloom, and proposal of Proteinivoraceae fam. nov.</title>
        <authorList>
            <person name="Kevbrin V."/>
            <person name="Boltyanskaya Y."/>
            <person name="Zhilina T."/>
            <person name="Kolganova T."/>
            <person name="Lavrentjeva E."/>
            <person name="Kuznetsov B."/>
        </authorList>
    </citation>
    <scope>NUCLEOTIDE SEQUENCE</scope>
    <source>
        <strain evidence="3">Z-910T</strain>
    </source>
</reference>
<dbReference type="SUPFAM" id="SSF52980">
    <property type="entry name" value="Restriction endonuclease-like"/>
    <property type="match status" value="1"/>
</dbReference>
<dbReference type="GO" id="GO:0003676">
    <property type="term" value="F:nucleic acid binding"/>
    <property type="evidence" value="ECO:0007669"/>
    <property type="project" value="InterPro"/>
</dbReference>
<feature type="domain" description="TnsA endonuclease N-terminal" evidence="2">
    <location>
        <begin position="74"/>
        <end position="169"/>
    </location>
</feature>
<name>A0AAU7VM51_9FIRM</name>
<evidence type="ECO:0000313" key="3">
    <source>
        <dbReference type="EMBL" id="XBX75138.1"/>
    </source>
</evidence>
<evidence type="ECO:0000259" key="2">
    <source>
        <dbReference type="Pfam" id="PF08722"/>
    </source>
</evidence>
<dbReference type="EMBL" id="CP158367">
    <property type="protein sequence ID" value="XBX75138.1"/>
    <property type="molecule type" value="Genomic_DNA"/>
</dbReference>
<dbReference type="InterPro" id="IPR014833">
    <property type="entry name" value="TnsA_N"/>
</dbReference>
<keyword evidence="3" id="KW-0255">Endonuclease</keyword>
<keyword evidence="3" id="KW-0378">Hydrolase</keyword>
<dbReference type="RefSeq" id="WP_350343883.1">
    <property type="nucleotide sequence ID" value="NZ_CP158367.1"/>
</dbReference>
<protein>
    <submittedName>
        <fullName evidence="3">TnsA endonuclease C-terminal domain-containing protein</fullName>
    </submittedName>
</protein>
<keyword evidence="3" id="KW-0540">Nuclease</keyword>
<dbReference type="Gene3D" id="1.10.10.10">
    <property type="entry name" value="Winged helix-like DNA-binding domain superfamily/Winged helix DNA-binding domain"/>
    <property type="match status" value="1"/>
</dbReference>